<dbReference type="GO" id="GO:0003677">
    <property type="term" value="F:DNA binding"/>
    <property type="evidence" value="ECO:0007669"/>
    <property type="project" value="UniProtKB-KW"/>
</dbReference>
<dbReference type="AlphaFoldDB" id="A0A2G7T3L3"/>
<evidence type="ECO:0000256" key="1">
    <source>
        <dbReference type="SAM" id="MobiDB-lite"/>
    </source>
</evidence>
<gene>
    <name evidence="2" type="ORF">CTI11_20545</name>
</gene>
<proteinExistence type="predicted"/>
<dbReference type="InterPro" id="IPR019294">
    <property type="entry name" value="Translation_reg_Com"/>
</dbReference>
<reference evidence="2" key="1">
    <citation type="submission" date="2017-10" db="EMBL/GenBank/DDBJ databases">
        <title>Chryseobacterium sp. B5 is a hydrocarbonoclastic and plant growth promoting bacterium.</title>
        <authorList>
            <person name="Thijs S."/>
            <person name="Gkorezis P."/>
            <person name="Van Hamme J."/>
        </authorList>
    </citation>
    <scope>NUCLEOTIDE SEQUENCE</scope>
    <source>
        <strain evidence="2">B5</strain>
    </source>
</reference>
<dbReference type="Pfam" id="PF10122">
    <property type="entry name" value="Zn_ribbon_Com"/>
    <property type="match status" value="1"/>
</dbReference>
<comment type="caution">
    <text evidence="2">The sequence shown here is derived from an EMBL/GenBank/DDBJ whole genome shotgun (WGS) entry which is preliminary data.</text>
</comment>
<organism evidence="2">
    <name type="scientific">Chryseobacterium sp. B5</name>
    <dbReference type="NCBI Taxonomy" id="2050562"/>
    <lineage>
        <taxon>Bacteria</taxon>
        <taxon>Pseudomonadati</taxon>
        <taxon>Bacteroidota</taxon>
        <taxon>Flavobacteriia</taxon>
        <taxon>Flavobacteriales</taxon>
        <taxon>Weeksellaceae</taxon>
        <taxon>Chryseobacterium group</taxon>
        <taxon>Chryseobacterium</taxon>
    </lineage>
</organism>
<sequence length="59" mass="6511">MQEVRCASCNRKLAMGVFQQLSIKCPRCGTLNSLRAHMSPEPECQRAPLKKGSHHGSSN</sequence>
<name>A0A2G7T3L3_9FLAO</name>
<keyword evidence="2" id="KW-0238">DNA-binding</keyword>
<evidence type="ECO:0000313" key="2">
    <source>
        <dbReference type="EMBL" id="PII34486.1"/>
    </source>
</evidence>
<protein>
    <submittedName>
        <fullName evidence="2">Com family DNA-binding transcriptional regulator</fullName>
    </submittedName>
</protein>
<feature type="compositionally biased region" description="Basic residues" evidence="1">
    <location>
        <begin position="48"/>
        <end position="59"/>
    </location>
</feature>
<feature type="region of interest" description="Disordered" evidence="1">
    <location>
        <begin position="39"/>
        <end position="59"/>
    </location>
</feature>
<dbReference type="EMBL" id="PEKC01000100">
    <property type="protein sequence ID" value="PII34486.1"/>
    <property type="molecule type" value="Genomic_DNA"/>
</dbReference>
<accession>A0A2G7T3L3</accession>